<dbReference type="EMBL" id="RBNJ01006064">
    <property type="protein sequence ID" value="RUS28829.1"/>
    <property type="molecule type" value="Genomic_DNA"/>
</dbReference>
<evidence type="ECO:0000313" key="2">
    <source>
        <dbReference type="EMBL" id="RUS28829.1"/>
    </source>
</evidence>
<protein>
    <submittedName>
        <fullName evidence="2">Ubiquitin-activating enzyme</fullName>
    </submittedName>
</protein>
<dbReference type="GO" id="GO:0031510">
    <property type="term" value="C:SUMO activating enzyme complex"/>
    <property type="evidence" value="ECO:0007669"/>
    <property type="project" value="TreeGrafter"/>
</dbReference>
<reference evidence="2 3" key="1">
    <citation type="journal article" date="2018" name="New Phytol.">
        <title>Phylogenomics of Endogonaceae and evolution of mycorrhizas within Mucoromycota.</title>
        <authorList>
            <person name="Chang Y."/>
            <person name="Desiro A."/>
            <person name="Na H."/>
            <person name="Sandor L."/>
            <person name="Lipzen A."/>
            <person name="Clum A."/>
            <person name="Barry K."/>
            <person name="Grigoriev I.V."/>
            <person name="Martin F.M."/>
            <person name="Stajich J.E."/>
            <person name="Smith M.E."/>
            <person name="Bonito G."/>
            <person name="Spatafora J.W."/>
        </authorList>
    </citation>
    <scope>NUCLEOTIDE SEQUENCE [LARGE SCALE GENOMIC DNA]</scope>
    <source>
        <strain evidence="2 3">AD002</strain>
    </source>
</reference>
<dbReference type="AlphaFoldDB" id="A0A433QGD0"/>
<dbReference type="InterPro" id="IPR045886">
    <property type="entry name" value="ThiF/MoeB/HesA"/>
</dbReference>
<dbReference type="InterPro" id="IPR035985">
    <property type="entry name" value="Ubiquitin-activating_enz"/>
</dbReference>
<dbReference type="PANTHER" id="PTHR10953">
    <property type="entry name" value="UBIQUITIN-ACTIVATING ENZYME E1"/>
    <property type="match status" value="1"/>
</dbReference>
<comment type="caution">
    <text evidence="2">The sequence shown here is derived from an EMBL/GenBank/DDBJ whole genome shotgun (WGS) entry which is preliminary data.</text>
</comment>
<proteinExistence type="predicted"/>
<feature type="domain" description="THIF-type NAD/FAD binding fold" evidence="1">
    <location>
        <begin position="95"/>
        <end position="200"/>
    </location>
</feature>
<evidence type="ECO:0000259" key="1">
    <source>
        <dbReference type="Pfam" id="PF00899"/>
    </source>
</evidence>
<dbReference type="InterPro" id="IPR000594">
    <property type="entry name" value="ThiF_NAD_FAD-bd"/>
</dbReference>
<evidence type="ECO:0000313" key="3">
    <source>
        <dbReference type="Proteomes" id="UP000274822"/>
    </source>
</evidence>
<dbReference type="Gene3D" id="3.40.50.720">
    <property type="entry name" value="NAD(P)-binding Rossmann-like Domain"/>
    <property type="match status" value="1"/>
</dbReference>
<dbReference type="Proteomes" id="UP000274822">
    <property type="component" value="Unassembled WGS sequence"/>
</dbReference>
<dbReference type="SUPFAM" id="SSF69572">
    <property type="entry name" value="Activating enzymes of the ubiquitin-like proteins"/>
    <property type="match status" value="2"/>
</dbReference>
<keyword evidence="3" id="KW-1185">Reference proteome</keyword>
<organism evidence="2 3">
    <name type="scientific">Jimgerdemannia flammicorona</name>
    <dbReference type="NCBI Taxonomy" id="994334"/>
    <lineage>
        <taxon>Eukaryota</taxon>
        <taxon>Fungi</taxon>
        <taxon>Fungi incertae sedis</taxon>
        <taxon>Mucoromycota</taxon>
        <taxon>Mucoromycotina</taxon>
        <taxon>Endogonomycetes</taxon>
        <taxon>Endogonales</taxon>
        <taxon>Endogonaceae</taxon>
        <taxon>Jimgerdemannia</taxon>
    </lineage>
</organism>
<gene>
    <name evidence="2" type="ORF">BC938DRAFT_481394</name>
</gene>
<dbReference type="GO" id="GO:0005737">
    <property type="term" value="C:cytoplasm"/>
    <property type="evidence" value="ECO:0007669"/>
    <property type="project" value="TreeGrafter"/>
</dbReference>
<sequence length="203" mass="22410">MDIENTGAQIDEGLYSRQLRLPSLSIPKSFVPTTDLSCLCLLSYVLGHEAMKKMSTSDVLIVGLRGLGVEIGKMPYVNEPTPWTCINSEPTVHTSKNVVLAGVKSVTLYDSEPVQIADLSTQFFFTDGDLGAPRAYVTQPRLAELNAYVPVKVLNGHLTHEALDNFKVVVVTEMPFQQQLELSDYCHAHNIHFISTEVRGLFG</sequence>
<accession>A0A433QGD0</accession>
<name>A0A433QGD0_9FUNG</name>
<dbReference type="GO" id="GO:0019948">
    <property type="term" value="F:SUMO activating enzyme activity"/>
    <property type="evidence" value="ECO:0007669"/>
    <property type="project" value="TreeGrafter"/>
</dbReference>
<dbReference type="PANTHER" id="PTHR10953:SF162">
    <property type="entry name" value="SUMO-ACTIVATING ENZYME SUBUNIT 1"/>
    <property type="match status" value="1"/>
</dbReference>
<dbReference type="GO" id="GO:0016925">
    <property type="term" value="P:protein sumoylation"/>
    <property type="evidence" value="ECO:0007669"/>
    <property type="project" value="TreeGrafter"/>
</dbReference>
<dbReference type="Pfam" id="PF00899">
    <property type="entry name" value="ThiF"/>
    <property type="match status" value="1"/>
</dbReference>